<evidence type="ECO:0000256" key="1">
    <source>
        <dbReference type="SAM" id="Phobius"/>
    </source>
</evidence>
<reference evidence="2 3" key="1">
    <citation type="submission" date="2020-02" db="EMBL/GenBank/DDBJ databases">
        <title>Genome sequence of strain CCNWXJ40-4.</title>
        <authorList>
            <person name="Gao J."/>
            <person name="Sun J."/>
        </authorList>
    </citation>
    <scope>NUCLEOTIDE SEQUENCE [LARGE SCALE GENOMIC DNA]</scope>
    <source>
        <strain evidence="2 3">CCNWXJ 40-4</strain>
    </source>
</reference>
<feature type="transmembrane region" description="Helical" evidence="1">
    <location>
        <begin position="6"/>
        <end position="23"/>
    </location>
</feature>
<keyword evidence="1" id="KW-0812">Transmembrane</keyword>
<dbReference type="RefSeq" id="WP_165025267.1">
    <property type="nucleotide sequence ID" value="NZ_JAAKZF010000005.1"/>
</dbReference>
<name>A0A6G4W8Q6_9HYPH</name>
<protein>
    <recommendedName>
        <fullName evidence="4">DUF4760 domain-containing protein</fullName>
    </recommendedName>
</protein>
<sequence>MPETFAAMVSVVIATIALFLALYQWRVSQLRKEEVQHWANEAIAALRKICLYTGNKDGIFEESFVLNQMSDLCVTTSTLVERGRLYFKNKVIDDFNKNKFEAYRGYRPDILDQIMIAHNISCAWRDSDADTRKKLSKLSEYAARKFVSLVQKEIGRDRTASKYTQTEGQGADIRYFLHKLDQVGDLESSEQELIGKRLSPR</sequence>
<dbReference type="EMBL" id="JAAKZF010000005">
    <property type="protein sequence ID" value="NGO50944.1"/>
    <property type="molecule type" value="Genomic_DNA"/>
</dbReference>
<organism evidence="2 3">
    <name type="scientific">Allomesorhizobium camelthorni</name>
    <dbReference type="NCBI Taxonomy" id="475069"/>
    <lineage>
        <taxon>Bacteria</taxon>
        <taxon>Pseudomonadati</taxon>
        <taxon>Pseudomonadota</taxon>
        <taxon>Alphaproteobacteria</taxon>
        <taxon>Hyphomicrobiales</taxon>
        <taxon>Phyllobacteriaceae</taxon>
        <taxon>Allomesorhizobium</taxon>
    </lineage>
</organism>
<dbReference type="AlphaFoldDB" id="A0A6G4W8Q6"/>
<keyword evidence="1" id="KW-1133">Transmembrane helix</keyword>
<evidence type="ECO:0000313" key="3">
    <source>
        <dbReference type="Proteomes" id="UP001642900"/>
    </source>
</evidence>
<dbReference type="Proteomes" id="UP001642900">
    <property type="component" value="Unassembled WGS sequence"/>
</dbReference>
<keyword evidence="1" id="KW-0472">Membrane</keyword>
<comment type="caution">
    <text evidence="2">The sequence shown here is derived from an EMBL/GenBank/DDBJ whole genome shotgun (WGS) entry which is preliminary data.</text>
</comment>
<evidence type="ECO:0000313" key="2">
    <source>
        <dbReference type="EMBL" id="NGO50944.1"/>
    </source>
</evidence>
<keyword evidence="3" id="KW-1185">Reference proteome</keyword>
<proteinExistence type="predicted"/>
<gene>
    <name evidence="2" type="ORF">G6N73_07080</name>
</gene>
<evidence type="ECO:0008006" key="4">
    <source>
        <dbReference type="Google" id="ProtNLM"/>
    </source>
</evidence>
<accession>A0A6G4W8Q6</accession>